<dbReference type="STRING" id="1581420.AAW00_06955"/>
<dbReference type="EMBL" id="LBHB01000002">
    <property type="protein sequence ID" value="KLE34811.1"/>
    <property type="molecule type" value="Genomic_DNA"/>
</dbReference>
<comment type="caution">
    <text evidence="1">The sequence shown here is derived from an EMBL/GenBank/DDBJ whole genome shotgun (WGS) entry which is preliminary data.</text>
</comment>
<organism evidence="1 2">
    <name type="scientific">Aurantiacibacter luteus</name>
    <dbReference type="NCBI Taxonomy" id="1581420"/>
    <lineage>
        <taxon>Bacteria</taxon>
        <taxon>Pseudomonadati</taxon>
        <taxon>Pseudomonadota</taxon>
        <taxon>Alphaproteobacteria</taxon>
        <taxon>Sphingomonadales</taxon>
        <taxon>Erythrobacteraceae</taxon>
        <taxon>Aurantiacibacter</taxon>
    </lineage>
</organism>
<gene>
    <name evidence="1" type="ORF">AAW00_06955</name>
</gene>
<dbReference type="AlphaFoldDB" id="A0A0G9MVR1"/>
<protein>
    <submittedName>
        <fullName evidence="1">Uncharacterized protein</fullName>
    </submittedName>
</protein>
<evidence type="ECO:0000313" key="1">
    <source>
        <dbReference type="EMBL" id="KLE34811.1"/>
    </source>
</evidence>
<dbReference type="PATRIC" id="fig|1581420.6.peg.1415"/>
<evidence type="ECO:0000313" key="2">
    <source>
        <dbReference type="Proteomes" id="UP000053464"/>
    </source>
</evidence>
<keyword evidence="2" id="KW-1185">Reference proteome</keyword>
<proteinExistence type="predicted"/>
<accession>A0A0G9MVR1</accession>
<sequence>MAFLAEAGVSVHLCEDGDVQAIEGLSIRQGAVLIDPEKAIWPGDLLHEAGHVAVTAPERRADLNEVPRVLAEEMMAIAWSYAAARQCGVPLRELFHSEGYKGRSEFAAQCYAMGGYVGADLLAAEGMTEIDLGRALRLGHPTYPNMLRWLR</sequence>
<name>A0A0G9MVR1_9SPHN</name>
<reference evidence="1 2" key="1">
    <citation type="submission" date="2015-04" db="EMBL/GenBank/DDBJ databases">
        <title>The draft genome sequence of Erythrobacter luteus KA37.</title>
        <authorList>
            <person name="Zhuang L."/>
            <person name="Liu Y."/>
            <person name="Shao Z."/>
        </authorList>
    </citation>
    <scope>NUCLEOTIDE SEQUENCE [LARGE SCALE GENOMIC DNA]</scope>
    <source>
        <strain evidence="1 2">KA37</strain>
    </source>
</reference>
<dbReference type="Proteomes" id="UP000053464">
    <property type="component" value="Unassembled WGS sequence"/>
</dbReference>